<dbReference type="Pfam" id="PF10551">
    <property type="entry name" value="MULE"/>
    <property type="match status" value="1"/>
</dbReference>
<evidence type="ECO:0000313" key="2">
    <source>
        <dbReference type="EMBL" id="KAF3528311.1"/>
    </source>
</evidence>
<feature type="domain" description="MULE transposase" evidence="1">
    <location>
        <begin position="14"/>
        <end position="50"/>
    </location>
</feature>
<reference evidence="2 3" key="1">
    <citation type="journal article" date="2020" name="BMC Genomics">
        <title>Intraspecific diversification of the crop wild relative Brassica cretica Lam. using demographic model selection.</title>
        <authorList>
            <person name="Kioukis A."/>
            <person name="Michalopoulou V.A."/>
            <person name="Briers L."/>
            <person name="Pirintsos S."/>
            <person name="Studholme D.J."/>
            <person name="Pavlidis P."/>
            <person name="Sarris P.F."/>
        </authorList>
    </citation>
    <scope>NUCLEOTIDE SEQUENCE [LARGE SCALE GENOMIC DNA]</scope>
    <source>
        <strain evidence="3">cv. PFS-1207/04</strain>
    </source>
</reference>
<organism evidence="2 3">
    <name type="scientific">Brassica cretica</name>
    <name type="common">Mustard</name>
    <dbReference type="NCBI Taxonomy" id="69181"/>
    <lineage>
        <taxon>Eukaryota</taxon>
        <taxon>Viridiplantae</taxon>
        <taxon>Streptophyta</taxon>
        <taxon>Embryophyta</taxon>
        <taxon>Tracheophyta</taxon>
        <taxon>Spermatophyta</taxon>
        <taxon>Magnoliopsida</taxon>
        <taxon>eudicotyledons</taxon>
        <taxon>Gunneridae</taxon>
        <taxon>Pentapetalae</taxon>
        <taxon>rosids</taxon>
        <taxon>malvids</taxon>
        <taxon>Brassicales</taxon>
        <taxon>Brassicaceae</taxon>
        <taxon>Brassiceae</taxon>
        <taxon>Brassica</taxon>
    </lineage>
</organism>
<evidence type="ECO:0000313" key="3">
    <source>
        <dbReference type="Proteomes" id="UP000266723"/>
    </source>
</evidence>
<keyword evidence="3" id="KW-1185">Reference proteome</keyword>
<evidence type="ECO:0000259" key="1">
    <source>
        <dbReference type="Pfam" id="PF10551"/>
    </source>
</evidence>
<name>A0ABQ7B800_BRACR</name>
<dbReference type="EMBL" id="QGKV02001507">
    <property type="protein sequence ID" value="KAF3528311.1"/>
    <property type="molecule type" value="Genomic_DNA"/>
</dbReference>
<sequence length="255" mass="28279">MDENESNPWYITDSGNVTIISDKATSIATAVSRVYPQAHHGFCIVHLARNVNARYSSKGLARMVTAAATAYRMWVISPIGDPRDEDIPEVVRKKVLMPPVTKRPAGRRKRKHFLSTGEIPGPNKNVVPNKCGKCRGCKIVGSFRTGHGKDLDSFFGFMDAKMWMICVWFAKLWLGVEPLVDKTVVTSLHTQGSFVVRQVVARCCTLSHPNEVLWLGKLWSRCSQRRDVRKTVVVASWWMRGGGCCGCGIGGDIGT</sequence>
<dbReference type="Proteomes" id="UP000266723">
    <property type="component" value="Unassembled WGS sequence"/>
</dbReference>
<dbReference type="InterPro" id="IPR018289">
    <property type="entry name" value="MULE_transposase_dom"/>
</dbReference>
<accession>A0ABQ7B800</accession>
<comment type="caution">
    <text evidence="2">The sequence shown here is derived from an EMBL/GenBank/DDBJ whole genome shotgun (WGS) entry which is preliminary data.</text>
</comment>
<gene>
    <name evidence="2" type="ORF">DY000_02041817</name>
</gene>
<protein>
    <recommendedName>
        <fullName evidence="1">MULE transposase domain-containing protein</fullName>
    </recommendedName>
</protein>
<proteinExistence type="predicted"/>